<accession>A0AAW3B928</accession>
<sequence>MVELSLVETACDSVAKAYNNDMQTSMPPLTVTPAMQSPLSAMRMCSAYAHESESMVPFPLFLELPPAETYNAPAGTAAVSRSGPYELRPSFAPNIMFGSAKTEPQLSSRCAGERTLSPDSYFPSGSSSLPLTLLPNK</sequence>
<reference evidence="2 3" key="1">
    <citation type="submission" date="2024-02" db="EMBL/GenBank/DDBJ databases">
        <title>FIRST GENOME SEQUENCES OF Leishmania (Viannia) shawi, Leishmania (Viannia) lindenbergi AND Leishmania (Viannia) utingensis.</title>
        <authorList>
            <person name="Resadore F."/>
            <person name="Custodio M.G.F."/>
            <person name="Boite M.C."/>
            <person name="Cupolillo E."/>
            <person name="Ferreira G.E.M."/>
        </authorList>
    </citation>
    <scope>NUCLEOTIDE SEQUENCE [LARGE SCALE GENOMIC DNA]</scope>
    <source>
        <strain evidence="2 3">MDAS/BR/1979/M5533</strain>
    </source>
</reference>
<organism evidence="2 3">
    <name type="scientific">Leishmania naiffi</name>
    <dbReference type="NCBI Taxonomy" id="5678"/>
    <lineage>
        <taxon>Eukaryota</taxon>
        <taxon>Discoba</taxon>
        <taxon>Euglenozoa</taxon>
        <taxon>Kinetoplastea</taxon>
        <taxon>Metakinetoplastina</taxon>
        <taxon>Trypanosomatida</taxon>
        <taxon>Trypanosomatidae</taxon>
        <taxon>Leishmaniinae</taxon>
        <taxon>Leishmania</taxon>
        <taxon>Leishmania naiffi species complex</taxon>
    </lineage>
</organism>
<gene>
    <name evidence="2" type="ORF">Q4I28_007666</name>
</gene>
<keyword evidence="3" id="KW-1185">Reference proteome</keyword>
<evidence type="ECO:0000313" key="2">
    <source>
        <dbReference type="EMBL" id="KAL0518011.1"/>
    </source>
</evidence>
<dbReference type="Proteomes" id="UP001501274">
    <property type="component" value="Unassembled WGS sequence"/>
</dbReference>
<proteinExistence type="predicted"/>
<evidence type="ECO:0000313" key="3">
    <source>
        <dbReference type="Proteomes" id="UP001501274"/>
    </source>
</evidence>
<feature type="region of interest" description="Disordered" evidence="1">
    <location>
        <begin position="103"/>
        <end position="137"/>
    </location>
</feature>
<dbReference type="AlphaFoldDB" id="A0AAW3B928"/>
<dbReference type="EMBL" id="JBAMZN010000036">
    <property type="protein sequence ID" value="KAL0518011.1"/>
    <property type="molecule type" value="Genomic_DNA"/>
</dbReference>
<protein>
    <submittedName>
        <fullName evidence="2">Uncharacterized protein</fullName>
    </submittedName>
</protein>
<comment type="caution">
    <text evidence="2">The sequence shown here is derived from an EMBL/GenBank/DDBJ whole genome shotgun (WGS) entry which is preliminary data.</text>
</comment>
<name>A0AAW3B928_9TRYP</name>
<evidence type="ECO:0000256" key="1">
    <source>
        <dbReference type="SAM" id="MobiDB-lite"/>
    </source>
</evidence>
<feature type="compositionally biased region" description="Low complexity" evidence="1">
    <location>
        <begin position="117"/>
        <end position="137"/>
    </location>
</feature>